<accession>A0A511ABZ5</accession>
<dbReference type="PROSITE" id="PS51077">
    <property type="entry name" value="HTH_ICLR"/>
    <property type="match status" value="1"/>
</dbReference>
<protein>
    <recommendedName>
        <fullName evidence="1">HTH iclR-type domain-containing protein</fullName>
    </recommendedName>
</protein>
<name>A0A511ABZ5_9MICO</name>
<reference evidence="2 3" key="1">
    <citation type="submission" date="2019-07" db="EMBL/GenBank/DDBJ databases">
        <title>Whole genome shotgun sequence of Microbacterium aerolatum NBRC 103071.</title>
        <authorList>
            <person name="Hosoyama A."/>
            <person name="Uohara A."/>
            <person name="Ohji S."/>
            <person name="Ichikawa N."/>
        </authorList>
    </citation>
    <scope>NUCLEOTIDE SEQUENCE [LARGE SCALE GENOMIC DNA]</scope>
    <source>
        <strain evidence="2 3">NBRC 103071</strain>
    </source>
</reference>
<feature type="domain" description="HTH iclR-type" evidence="1">
    <location>
        <begin position="17"/>
        <end position="78"/>
    </location>
</feature>
<dbReference type="InterPro" id="IPR036390">
    <property type="entry name" value="WH_DNA-bd_sf"/>
</dbReference>
<dbReference type="EMBL" id="BJUW01000003">
    <property type="protein sequence ID" value="GEK85675.1"/>
    <property type="molecule type" value="Genomic_DNA"/>
</dbReference>
<keyword evidence="3" id="KW-1185">Reference proteome</keyword>
<dbReference type="InterPro" id="IPR005471">
    <property type="entry name" value="Tscrpt_reg_IclR_N"/>
</dbReference>
<evidence type="ECO:0000313" key="3">
    <source>
        <dbReference type="Proteomes" id="UP000321225"/>
    </source>
</evidence>
<dbReference type="GO" id="GO:0006355">
    <property type="term" value="P:regulation of DNA-templated transcription"/>
    <property type="evidence" value="ECO:0007669"/>
    <property type="project" value="InterPro"/>
</dbReference>
<dbReference type="GO" id="GO:0003677">
    <property type="term" value="F:DNA binding"/>
    <property type="evidence" value="ECO:0007669"/>
    <property type="project" value="InterPro"/>
</dbReference>
<dbReference type="Proteomes" id="UP000321225">
    <property type="component" value="Unassembled WGS sequence"/>
</dbReference>
<sequence>MVTATTNNGTLASQDRVTAAHKIARLTDEIASSQDARSLTDLARTLSFPKSTVGDLCSSLAEQSLLQRVADGRYKLGVRFVELIDELVKEKGLVQLLAAQVRGSIILSGLTVFLSMAHDDADLILEVIHGADPLPLTPYPGLRSTSDGVRETNPELGVTVAEHADGMTVVESPISRGAATAPPVWVTAMLPRNAPSASVREVSTALLRLATTLSVHGGATFGEVAQ</sequence>
<gene>
    <name evidence="2" type="ORF">MAE01_08510</name>
</gene>
<organism evidence="2 3">
    <name type="scientific">Microbacterium aerolatum</name>
    <dbReference type="NCBI Taxonomy" id="153731"/>
    <lineage>
        <taxon>Bacteria</taxon>
        <taxon>Bacillati</taxon>
        <taxon>Actinomycetota</taxon>
        <taxon>Actinomycetes</taxon>
        <taxon>Micrococcales</taxon>
        <taxon>Microbacteriaceae</taxon>
        <taxon>Microbacterium</taxon>
    </lineage>
</organism>
<dbReference type="AlphaFoldDB" id="A0A511ABZ5"/>
<evidence type="ECO:0000313" key="2">
    <source>
        <dbReference type="EMBL" id="GEK85675.1"/>
    </source>
</evidence>
<dbReference type="OrthoDB" id="7274111at2"/>
<dbReference type="Gene3D" id="1.10.10.10">
    <property type="entry name" value="Winged helix-like DNA-binding domain superfamily/Winged helix DNA-binding domain"/>
    <property type="match status" value="1"/>
</dbReference>
<proteinExistence type="predicted"/>
<dbReference type="RefSeq" id="WP_147038310.1">
    <property type="nucleotide sequence ID" value="NZ_BJUW01000003.1"/>
</dbReference>
<dbReference type="SUPFAM" id="SSF46785">
    <property type="entry name" value="Winged helix' DNA-binding domain"/>
    <property type="match status" value="1"/>
</dbReference>
<comment type="caution">
    <text evidence="2">The sequence shown here is derived from an EMBL/GenBank/DDBJ whole genome shotgun (WGS) entry which is preliminary data.</text>
</comment>
<evidence type="ECO:0000259" key="1">
    <source>
        <dbReference type="PROSITE" id="PS51077"/>
    </source>
</evidence>
<dbReference type="InterPro" id="IPR036388">
    <property type="entry name" value="WH-like_DNA-bd_sf"/>
</dbReference>